<dbReference type="Proteomes" id="UP000270499">
    <property type="component" value="Unassembled WGS sequence"/>
</dbReference>
<name>A0A3M5C2K2_PSESS</name>
<comment type="caution">
    <text evidence="2">The sequence shown here is derived from an EMBL/GenBank/DDBJ whole genome shotgun (WGS) entry which is preliminary data.</text>
</comment>
<sequence length="163" mass="18485">MIPFKLSKSDSTIGNSELEYLESVVGRSLPEAFKQFYIKHNGGIPNKDWWDSNDEYEPIRVKKFKAVASENSVDAADTKFLGGCYIFMVKKQVIPKTLLPFAIDDGGNFFCLDLADGNVCFYATDSFDSEKSTTINQTEANRWLAISFETFIENLKDETEIDF</sequence>
<dbReference type="Gene3D" id="3.40.1580.10">
    <property type="entry name" value="SMI1/KNR4-like"/>
    <property type="match status" value="1"/>
</dbReference>
<dbReference type="SMART" id="SM00860">
    <property type="entry name" value="SMI1_KNR4"/>
    <property type="match status" value="1"/>
</dbReference>
<evidence type="ECO:0000313" key="5">
    <source>
        <dbReference type="Proteomes" id="UP000269801"/>
    </source>
</evidence>
<dbReference type="Proteomes" id="UP000269801">
    <property type="component" value="Unassembled WGS sequence"/>
</dbReference>
<gene>
    <name evidence="4" type="ORF">ALP51_200050</name>
    <name evidence="3" type="ORF">ALP59_200042</name>
    <name evidence="2" type="ORF">ALP70_02561</name>
</gene>
<dbReference type="Proteomes" id="UP000278180">
    <property type="component" value="Unassembled WGS sequence"/>
</dbReference>
<proteinExistence type="predicted"/>
<reference evidence="5 6" key="1">
    <citation type="submission" date="2018-08" db="EMBL/GenBank/DDBJ databases">
        <title>Recombination of ecologically and evolutionarily significant loci maintains genetic cohesion in the Pseudomonas syringae species complex.</title>
        <authorList>
            <person name="Dillon M."/>
            <person name="Thakur S."/>
            <person name="Almeida R.N.D."/>
            <person name="Weir B.S."/>
            <person name="Guttman D.S."/>
        </authorList>
    </citation>
    <scope>NUCLEOTIDE SEQUENCE [LARGE SCALE GENOMIC DNA]</scope>
    <source>
        <strain evidence="4 7">ICMP 13684</strain>
        <strain evidence="2 5">ICMP 13685</strain>
        <strain evidence="3 6">ICMP 9421</strain>
    </source>
</reference>
<evidence type="ECO:0000313" key="7">
    <source>
        <dbReference type="Proteomes" id="UP000278180"/>
    </source>
</evidence>
<dbReference type="Pfam" id="PF09346">
    <property type="entry name" value="SMI1_KNR4"/>
    <property type="match status" value="1"/>
</dbReference>
<dbReference type="EMBL" id="RBSL01000003">
    <property type="protein sequence ID" value="RMS31679.1"/>
    <property type="molecule type" value="Genomic_DNA"/>
</dbReference>
<feature type="domain" description="Knr4/Smi1-like" evidence="1">
    <location>
        <begin position="12"/>
        <end position="154"/>
    </location>
</feature>
<organism evidence="2 5">
    <name type="scientific">Pseudomonas savastanoi</name>
    <name type="common">Pseudomonas syringae pv. savastanoi</name>
    <dbReference type="NCBI Taxonomy" id="29438"/>
    <lineage>
        <taxon>Bacteria</taxon>
        <taxon>Pseudomonadati</taxon>
        <taxon>Pseudomonadota</taxon>
        <taxon>Gammaproteobacteria</taxon>
        <taxon>Pseudomonadales</taxon>
        <taxon>Pseudomonadaceae</taxon>
        <taxon>Pseudomonas</taxon>
    </lineage>
</organism>
<dbReference type="SUPFAM" id="SSF160631">
    <property type="entry name" value="SMI1/KNR4-like"/>
    <property type="match status" value="1"/>
</dbReference>
<evidence type="ECO:0000313" key="2">
    <source>
        <dbReference type="EMBL" id="RMS31679.1"/>
    </source>
</evidence>
<evidence type="ECO:0000313" key="6">
    <source>
        <dbReference type="Proteomes" id="UP000270499"/>
    </source>
</evidence>
<evidence type="ECO:0000313" key="3">
    <source>
        <dbReference type="EMBL" id="RMS81448.1"/>
    </source>
</evidence>
<protein>
    <recommendedName>
        <fullName evidence="1">Knr4/Smi1-like domain-containing protein</fullName>
    </recommendedName>
</protein>
<evidence type="ECO:0000259" key="1">
    <source>
        <dbReference type="SMART" id="SM00860"/>
    </source>
</evidence>
<evidence type="ECO:0000313" key="4">
    <source>
        <dbReference type="EMBL" id="RMT25347.1"/>
    </source>
</evidence>
<dbReference type="EMBL" id="RBSW01000168">
    <property type="protein sequence ID" value="RMS81448.1"/>
    <property type="molecule type" value="Genomic_DNA"/>
</dbReference>
<dbReference type="InterPro" id="IPR018958">
    <property type="entry name" value="Knr4/Smi1-like_dom"/>
</dbReference>
<accession>A0A3M5C2K2</accession>
<dbReference type="RefSeq" id="WP_057454098.1">
    <property type="nucleotide sequence ID" value="NZ_RBSW01000168.1"/>
</dbReference>
<dbReference type="AlphaFoldDB" id="A0A3M5C2K2"/>
<dbReference type="InterPro" id="IPR037883">
    <property type="entry name" value="Knr4/Smi1-like_sf"/>
</dbReference>
<dbReference type="EMBL" id="RBTE01000352">
    <property type="protein sequence ID" value="RMT25347.1"/>
    <property type="molecule type" value="Genomic_DNA"/>
</dbReference>